<sequence length="247" mass="27624">MPRSGNETTCLFGPVRSRRLGHSLGIDLLKFKTCTLDCAFCECGRTTQLTDTRQVFIPTEKVLQELDNFFVTQDAPEVLTFSGGGEPTLAKNLGALIRQIKRRYPSYKLCLLTNSTLLPNPQVRAEILPVDIIIPSLNAVSPKTFNQINRPLDGLTPAPIMDGLLELKKNYTGQLLLEIFIVPGVNDGEAELAKLRDFAAQLQPDGIQLNSLDRRGAEAWVQPVSAENMQKIKEIFKDFNTNYYLKR</sequence>
<dbReference type="Pfam" id="PF04055">
    <property type="entry name" value="Radical_SAM"/>
    <property type="match status" value="1"/>
</dbReference>
<dbReference type="EMBL" id="BGZO01000047">
    <property type="protein sequence ID" value="GBR76769.1"/>
    <property type="molecule type" value="Genomic_DNA"/>
</dbReference>
<keyword evidence="6" id="KW-0411">Iron-sulfur</keyword>
<keyword evidence="3" id="KW-0949">S-adenosyl-L-methionine</keyword>
<keyword evidence="4" id="KW-0479">Metal-binding</keyword>
<evidence type="ECO:0000256" key="6">
    <source>
        <dbReference type="ARBA" id="ARBA00023014"/>
    </source>
</evidence>
<dbReference type="GO" id="GO:0051539">
    <property type="term" value="F:4 iron, 4 sulfur cluster binding"/>
    <property type="evidence" value="ECO:0007669"/>
    <property type="project" value="UniProtKB-KW"/>
</dbReference>
<evidence type="ECO:0000313" key="8">
    <source>
        <dbReference type="EMBL" id="GBR76769.1"/>
    </source>
</evidence>
<keyword evidence="5" id="KW-0408">Iron</keyword>
<evidence type="ECO:0000313" key="9">
    <source>
        <dbReference type="Proteomes" id="UP000275925"/>
    </source>
</evidence>
<dbReference type="PROSITE" id="PS51918">
    <property type="entry name" value="RADICAL_SAM"/>
    <property type="match status" value="1"/>
</dbReference>
<organism evidence="8 9">
    <name type="scientific">Candidatus Termititenax persephonae</name>
    <dbReference type="NCBI Taxonomy" id="2218525"/>
    <lineage>
        <taxon>Bacteria</taxon>
        <taxon>Bacillati</taxon>
        <taxon>Candidatus Margulisiibacteriota</taxon>
        <taxon>Candidatus Termititenacia</taxon>
        <taxon>Candidatus Termititenacales</taxon>
        <taxon>Candidatus Termititenacaceae</taxon>
        <taxon>Candidatus Termititenax</taxon>
    </lineage>
</organism>
<dbReference type="GO" id="GO:0046872">
    <property type="term" value="F:metal ion binding"/>
    <property type="evidence" value="ECO:0007669"/>
    <property type="project" value="UniProtKB-KW"/>
</dbReference>
<dbReference type="CDD" id="cd01335">
    <property type="entry name" value="Radical_SAM"/>
    <property type="match status" value="1"/>
</dbReference>
<dbReference type="AlphaFoldDB" id="A0A388TJV8"/>
<evidence type="ECO:0000256" key="1">
    <source>
        <dbReference type="ARBA" id="ARBA00001966"/>
    </source>
</evidence>
<evidence type="ECO:0000256" key="5">
    <source>
        <dbReference type="ARBA" id="ARBA00023004"/>
    </source>
</evidence>
<gene>
    <name evidence="8" type="ORF">NO2_1266</name>
</gene>
<proteinExistence type="predicted"/>
<reference evidence="8 9" key="1">
    <citation type="journal article" date="2019" name="ISME J.">
        <title>Genome analyses of uncultured TG2/ZB3 bacteria in 'Margulisbacteria' specifically attached to ectosymbiotic spirochetes of protists in the termite gut.</title>
        <authorList>
            <person name="Utami Y.D."/>
            <person name="Kuwahara H."/>
            <person name="Igai K."/>
            <person name="Murakami T."/>
            <person name="Sugaya K."/>
            <person name="Morikawa T."/>
            <person name="Nagura Y."/>
            <person name="Yuki M."/>
            <person name="Deevong P."/>
            <person name="Inoue T."/>
            <person name="Kihara K."/>
            <person name="Lo N."/>
            <person name="Yamada A."/>
            <person name="Ohkuma M."/>
            <person name="Hongoh Y."/>
        </authorList>
    </citation>
    <scope>NUCLEOTIDE SEQUENCE [LARGE SCALE GENOMIC DNA]</scope>
    <source>
        <strain evidence="8">NkOx7-02</strain>
    </source>
</reference>
<dbReference type="InterPro" id="IPR058240">
    <property type="entry name" value="rSAM_sf"/>
</dbReference>
<dbReference type="GO" id="GO:0003824">
    <property type="term" value="F:catalytic activity"/>
    <property type="evidence" value="ECO:0007669"/>
    <property type="project" value="InterPro"/>
</dbReference>
<comment type="cofactor">
    <cofactor evidence="1">
        <name>[4Fe-4S] cluster</name>
        <dbReference type="ChEBI" id="CHEBI:49883"/>
    </cofactor>
</comment>
<protein>
    <submittedName>
        <fullName evidence="8">Radical SAM protein</fullName>
    </submittedName>
</protein>
<dbReference type="InterPro" id="IPR007197">
    <property type="entry name" value="rSAM"/>
</dbReference>
<dbReference type="InterPro" id="IPR040084">
    <property type="entry name" value="GTPase_Obg"/>
</dbReference>
<evidence type="ECO:0000256" key="3">
    <source>
        <dbReference type="ARBA" id="ARBA00022691"/>
    </source>
</evidence>
<dbReference type="InterPro" id="IPR013785">
    <property type="entry name" value="Aldolase_TIM"/>
</dbReference>
<dbReference type="PANTHER" id="PTHR43787:SF11">
    <property type="entry name" value="UPF0026 PROTEIN SLR1464"/>
    <property type="match status" value="1"/>
</dbReference>
<evidence type="ECO:0000256" key="4">
    <source>
        <dbReference type="ARBA" id="ARBA00022723"/>
    </source>
</evidence>
<dbReference type="SUPFAM" id="SSF102114">
    <property type="entry name" value="Radical SAM enzymes"/>
    <property type="match status" value="1"/>
</dbReference>
<keyword evidence="2" id="KW-0004">4Fe-4S</keyword>
<dbReference type="Gene3D" id="3.20.20.70">
    <property type="entry name" value="Aldolase class I"/>
    <property type="match status" value="1"/>
</dbReference>
<dbReference type="PANTHER" id="PTHR43787">
    <property type="entry name" value="FEMO COFACTOR BIOSYNTHESIS PROTEIN NIFB-RELATED"/>
    <property type="match status" value="1"/>
</dbReference>
<keyword evidence="9" id="KW-1185">Reference proteome</keyword>
<dbReference type="Proteomes" id="UP000275925">
    <property type="component" value="Unassembled WGS sequence"/>
</dbReference>
<dbReference type="SFLD" id="SFLDG01083">
    <property type="entry name" value="Uncharacterised_Radical_SAM_Su"/>
    <property type="match status" value="1"/>
</dbReference>
<dbReference type="SFLD" id="SFLDS00029">
    <property type="entry name" value="Radical_SAM"/>
    <property type="match status" value="1"/>
</dbReference>
<comment type="caution">
    <text evidence="8">The sequence shown here is derived from an EMBL/GenBank/DDBJ whole genome shotgun (WGS) entry which is preliminary data.</text>
</comment>
<accession>A0A388TJV8</accession>
<evidence type="ECO:0000259" key="7">
    <source>
        <dbReference type="PROSITE" id="PS51918"/>
    </source>
</evidence>
<name>A0A388TJV8_9BACT</name>
<evidence type="ECO:0000256" key="2">
    <source>
        <dbReference type="ARBA" id="ARBA00022485"/>
    </source>
</evidence>
<feature type="domain" description="Radical SAM core" evidence="7">
    <location>
        <begin position="18"/>
        <end position="242"/>
    </location>
</feature>